<evidence type="ECO:0000313" key="1">
    <source>
        <dbReference type="EMBL" id="CAH8352525.1"/>
    </source>
</evidence>
<evidence type="ECO:0000313" key="2">
    <source>
        <dbReference type="Proteomes" id="UP001642260"/>
    </source>
</evidence>
<dbReference type="EMBL" id="CAKOAT010175155">
    <property type="protein sequence ID" value="CAH8352525.1"/>
    <property type="molecule type" value="Genomic_DNA"/>
</dbReference>
<reference evidence="1 2" key="1">
    <citation type="submission" date="2022-03" db="EMBL/GenBank/DDBJ databases">
        <authorList>
            <person name="Macdonald S."/>
            <person name="Ahmed S."/>
            <person name="Newling K."/>
        </authorList>
    </citation>
    <scope>NUCLEOTIDE SEQUENCE [LARGE SCALE GENOMIC DNA]</scope>
</reference>
<gene>
    <name evidence="1" type="ORF">ERUC_LOCUS18659</name>
</gene>
<protein>
    <recommendedName>
        <fullName evidence="3">DC1 domain-containing protein</fullName>
    </recommendedName>
</protein>
<proteinExistence type="predicted"/>
<dbReference type="SUPFAM" id="SSF57889">
    <property type="entry name" value="Cysteine-rich domain"/>
    <property type="match status" value="1"/>
</dbReference>
<dbReference type="InterPro" id="IPR046349">
    <property type="entry name" value="C1-like_sf"/>
</dbReference>
<dbReference type="AlphaFoldDB" id="A0ABC8K311"/>
<name>A0ABC8K311_ERUVS</name>
<evidence type="ECO:0008006" key="3">
    <source>
        <dbReference type="Google" id="ProtNLM"/>
    </source>
</evidence>
<accession>A0ABC8K311</accession>
<sequence length="145" mass="16663">MLEGNSSSFLTIAKRQEELAVTATGKGVSLPLFHEHPMIPWNDLRRGRCCDCFESQSDGYYCKLCDLFVHEKCGELSDSIHLTPITLSSFDIFQVLAVLYVEDSLLNFAMVVRRVSLLWIYTVPSIHHHEMLLTIWRRTITSSHF</sequence>
<dbReference type="Proteomes" id="UP001642260">
    <property type="component" value="Unassembled WGS sequence"/>
</dbReference>
<organism evidence="1 2">
    <name type="scientific">Eruca vesicaria subsp. sativa</name>
    <name type="common">Garden rocket</name>
    <name type="synonym">Eruca sativa</name>
    <dbReference type="NCBI Taxonomy" id="29727"/>
    <lineage>
        <taxon>Eukaryota</taxon>
        <taxon>Viridiplantae</taxon>
        <taxon>Streptophyta</taxon>
        <taxon>Embryophyta</taxon>
        <taxon>Tracheophyta</taxon>
        <taxon>Spermatophyta</taxon>
        <taxon>Magnoliopsida</taxon>
        <taxon>eudicotyledons</taxon>
        <taxon>Gunneridae</taxon>
        <taxon>Pentapetalae</taxon>
        <taxon>rosids</taxon>
        <taxon>malvids</taxon>
        <taxon>Brassicales</taxon>
        <taxon>Brassicaceae</taxon>
        <taxon>Brassiceae</taxon>
        <taxon>Eruca</taxon>
    </lineage>
</organism>
<comment type="caution">
    <text evidence="1">The sequence shown here is derived from an EMBL/GenBank/DDBJ whole genome shotgun (WGS) entry which is preliminary data.</text>
</comment>
<keyword evidence="2" id="KW-1185">Reference proteome</keyword>